<evidence type="ECO:0000313" key="4">
    <source>
        <dbReference type="Proteomes" id="UP000276899"/>
    </source>
</evidence>
<dbReference type="KEGG" id="asla:NCTC11923_00062"/>
<keyword evidence="4" id="KW-1185">Reference proteome</keyword>
<feature type="compositionally biased region" description="Basic and acidic residues" evidence="1">
    <location>
        <begin position="33"/>
        <end position="53"/>
    </location>
</feature>
<reference evidence="3 4" key="1">
    <citation type="submission" date="2018-12" db="EMBL/GenBank/DDBJ databases">
        <authorList>
            <consortium name="Pathogen Informatics"/>
        </authorList>
    </citation>
    <scope>NUCLEOTIDE SEQUENCE [LARGE SCALE GENOMIC DNA]</scope>
    <source>
        <strain evidence="3 4">NCTC11923</strain>
    </source>
</reference>
<dbReference type="EMBL" id="LR134363">
    <property type="protein sequence ID" value="VEG73457.1"/>
    <property type="molecule type" value="Genomic_DNA"/>
</dbReference>
<evidence type="ECO:0000256" key="1">
    <source>
        <dbReference type="SAM" id="MobiDB-lite"/>
    </source>
</evidence>
<organism evidence="3 4">
    <name type="scientific">Actinomyces slackii</name>
    <dbReference type="NCBI Taxonomy" id="52774"/>
    <lineage>
        <taxon>Bacteria</taxon>
        <taxon>Bacillati</taxon>
        <taxon>Actinomycetota</taxon>
        <taxon>Actinomycetes</taxon>
        <taxon>Actinomycetales</taxon>
        <taxon>Actinomycetaceae</taxon>
        <taxon>Actinomyces</taxon>
    </lineage>
</organism>
<feature type="compositionally biased region" description="Low complexity" evidence="1">
    <location>
        <begin position="8"/>
        <end position="26"/>
    </location>
</feature>
<feature type="domain" description="S1 motif" evidence="2">
    <location>
        <begin position="268"/>
        <end position="340"/>
    </location>
</feature>
<evidence type="ECO:0000259" key="2">
    <source>
        <dbReference type="PROSITE" id="PS50126"/>
    </source>
</evidence>
<dbReference type="AlphaFoldDB" id="A0A448K9B5"/>
<dbReference type="SUPFAM" id="SSF50249">
    <property type="entry name" value="Nucleic acid-binding proteins"/>
    <property type="match status" value="1"/>
</dbReference>
<gene>
    <name evidence="3" type="ORF">NCTC11923_00062</name>
</gene>
<feature type="region of interest" description="Disordered" evidence="1">
    <location>
        <begin position="1"/>
        <end position="54"/>
    </location>
</feature>
<feature type="region of interest" description="Disordered" evidence="1">
    <location>
        <begin position="430"/>
        <end position="469"/>
    </location>
</feature>
<dbReference type="STRING" id="1278298.GCA_000428685_02280"/>
<dbReference type="SMART" id="SM00316">
    <property type="entry name" value="S1"/>
    <property type="match status" value="1"/>
</dbReference>
<sequence>MHRGGPGRASNAGAGPASAPTSAAPRLNKRQRRLAERERRRAAAEAAPQERRPAPAAVPIVISTAAQARGLAAELLRPGRQAPIVVISTRPDSPEPWIDARAVAREGRGVVKVYVVVTGEASWAFAKDMPDRTEVYGGAGRVYSADLAWVEDCWSSTLHLASDEASGARATDGLISQVLGSLPRHHEAKPSQTTPLTGVVKMLLPPDRALVSDGQVTATISPEDSAPGLGVDIGQLLVQGQRVEGAYSKQTGYLNVGAQIIGAEQALGDLKPGDATLVRVVGMKEEGLVVEAYPGQDLTVPKERITSNAADRLEDLYRIGAVVPARVASVGPDGLGLSMDDLDDDEPLVPAPSLLPGGPPWIEETEVAAWEEADQGEGGDARSQRITELEQALAQSRARLSDLSLRLEEARGHAEEAAGELARQRRLRQEAEEELSQARAALKRAPARPQAPKPGPVKRAETAKALSPEALREDEEGLFLDPVDQIRYEIYVAWARQTPPVDKERWPLPERYIVGEAFPQALEELEGIDRSRVMRAAVDVLTGRAREISSRNLHALRASAAGGSPVRTRRDGAVAFRVSLQEGTPSARRLHFWRLPDGRIELINVAVHDEIDV</sequence>
<dbReference type="Gene3D" id="2.40.50.140">
    <property type="entry name" value="Nucleic acid-binding proteins"/>
    <property type="match status" value="1"/>
</dbReference>
<protein>
    <recommendedName>
        <fullName evidence="2">S1 motif domain-containing protein</fullName>
    </recommendedName>
</protein>
<proteinExistence type="predicted"/>
<dbReference type="GO" id="GO:0003676">
    <property type="term" value="F:nucleic acid binding"/>
    <property type="evidence" value="ECO:0007669"/>
    <property type="project" value="InterPro"/>
</dbReference>
<accession>A0A448K9B5</accession>
<name>A0A448K9B5_9ACTO</name>
<dbReference type="InterPro" id="IPR012340">
    <property type="entry name" value="NA-bd_OB-fold"/>
</dbReference>
<dbReference type="PROSITE" id="PS50126">
    <property type="entry name" value="S1"/>
    <property type="match status" value="1"/>
</dbReference>
<evidence type="ECO:0000313" key="3">
    <source>
        <dbReference type="EMBL" id="VEG73457.1"/>
    </source>
</evidence>
<dbReference type="Proteomes" id="UP000276899">
    <property type="component" value="Chromosome"/>
</dbReference>
<dbReference type="InterPro" id="IPR003029">
    <property type="entry name" value="S1_domain"/>
</dbReference>